<dbReference type="GO" id="GO:0006281">
    <property type="term" value="P:DNA repair"/>
    <property type="evidence" value="ECO:0007669"/>
    <property type="project" value="InterPro"/>
</dbReference>
<accession>A0A523XPT2</accession>
<protein>
    <submittedName>
        <fullName evidence="2">DNA polymerase III</fullName>
    </submittedName>
</protein>
<dbReference type="InterPro" id="IPR027421">
    <property type="entry name" value="DNA_pol_lamdba_lyase_dom_sf"/>
</dbReference>
<dbReference type="AlphaFoldDB" id="A0A523XPT2"/>
<feature type="domain" description="Crossover junction endonuclease MUS81-like HHH" evidence="1">
    <location>
        <begin position="1"/>
        <end position="75"/>
    </location>
</feature>
<proteinExistence type="predicted"/>
<dbReference type="InterPro" id="IPR022312">
    <property type="entry name" value="DNA_pol_X"/>
</dbReference>
<name>A0A523XPT2_UNCT6</name>
<dbReference type="SUPFAM" id="SSF47802">
    <property type="entry name" value="DNA polymerase beta, N-terminal domain-like"/>
    <property type="match status" value="1"/>
</dbReference>
<evidence type="ECO:0000259" key="1">
    <source>
        <dbReference type="Pfam" id="PF14716"/>
    </source>
</evidence>
<comment type="caution">
    <text evidence="2">The sequence shown here is derived from an EMBL/GenBank/DDBJ whole genome shotgun (WGS) entry which is preliminary data.</text>
</comment>
<dbReference type="PANTHER" id="PTHR11276:SF28">
    <property type="entry name" value="DNA POLYMERASE LAMBDA"/>
    <property type="match status" value="1"/>
</dbReference>
<sequence>MKNRQIAELFERIADALELKGESVFRINAYRKAGRVLRDLTNDIEEVHSEGKLKEIPGIGEGISRKIDEYLTTGKMTKYVEVTAGIGEELLDILGVQGLGPKTLALAHEKLGVRNLDDLKKVIEDGSLAHLPG</sequence>
<organism evidence="2 3">
    <name type="scientific">candidate division TA06 bacterium</name>
    <dbReference type="NCBI Taxonomy" id="2250710"/>
    <lineage>
        <taxon>Bacteria</taxon>
        <taxon>Bacteria division TA06</taxon>
    </lineage>
</organism>
<evidence type="ECO:0000313" key="3">
    <source>
        <dbReference type="Proteomes" id="UP000315534"/>
    </source>
</evidence>
<feature type="non-terminal residue" evidence="2">
    <location>
        <position position="133"/>
    </location>
</feature>
<dbReference type="EMBL" id="SOIP01000252">
    <property type="protein sequence ID" value="TET81316.1"/>
    <property type="molecule type" value="Genomic_DNA"/>
</dbReference>
<dbReference type="Pfam" id="PF14716">
    <property type="entry name" value="HHH_8"/>
    <property type="match status" value="1"/>
</dbReference>
<dbReference type="Gene3D" id="1.10.150.110">
    <property type="entry name" value="DNA polymerase beta, N-terminal domain-like"/>
    <property type="match status" value="1"/>
</dbReference>
<dbReference type="Gene3D" id="1.10.150.20">
    <property type="entry name" value="5' to 3' exonuclease, C-terminal subdomain"/>
    <property type="match status" value="1"/>
</dbReference>
<dbReference type="GO" id="GO:0003887">
    <property type="term" value="F:DNA-directed DNA polymerase activity"/>
    <property type="evidence" value="ECO:0007669"/>
    <property type="project" value="InterPro"/>
</dbReference>
<gene>
    <name evidence="2" type="ORF">E3J38_04140</name>
</gene>
<dbReference type="Proteomes" id="UP000315534">
    <property type="component" value="Unassembled WGS sequence"/>
</dbReference>
<dbReference type="GO" id="GO:0003677">
    <property type="term" value="F:DNA binding"/>
    <property type="evidence" value="ECO:0007669"/>
    <property type="project" value="InterPro"/>
</dbReference>
<dbReference type="InterPro" id="IPR010996">
    <property type="entry name" value="HHH_MUS81"/>
</dbReference>
<dbReference type="PANTHER" id="PTHR11276">
    <property type="entry name" value="DNA POLYMERASE TYPE-X FAMILY MEMBER"/>
    <property type="match status" value="1"/>
</dbReference>
<evidence type="ECO:0000313" key="2">
    <source>
        <dbReference type="EMBL" id="TET81316.1"/>
    </source>
</evidence>
<reference evidence="2 3" key="1">
    <citation type="submission" date="2019-03" db="EMBL/GenBank/DDBJ databases">
        <title>Metabolic potential of uncultured bacteria and archaea associated with petroleum seepage in deep-sea sediments.</title>
        <authorList>
            <person name="Dong X."/>
            <person name="Hubert C."/>
        </authorList>
    </citation>
    <scope>NUCLEOTIDE SEQUENCE [LARGE SCALE GENOMIC DNA]</scope>
    <source>
        <strain evidence="2">E29_bin36</strain>
    </source>
</reference>